<dbReference type="RefSeq" id="WP_367920188.1">
    <property type="nucleotide sequence ID" value="NZ_BAABAC010000026.1"/>
</dbReference>
<proteinExistence type="predicted"/>
<comment type="caution">
    <text evidence="2">The sequence shown here is derived from an EMBL/GenBank/DDBJ whole genome shotgun (WGS) entry which is preliminary data.</text>
</comment>
<dbReference type="NCBIfam" id="NF033206">
    <property type="entry name" value="ScyE_fam"/>
    <property type="match status" value="1"/>
</dbReference>
<feature type="signal peptide" evidence="1">
    <location>
        <begin position="1"/>
        <end position="26"/>
    </location>
</feature>
<dbReference type="EMBL" id="JBHTLX010000001">
    <property type="protein sequence ID" value="MFD1246175.1"/>
    <property type="molecule type" value="Genomic_DNA"/>
</dbReference>
<name>A0ABW3VT50_9ACTN</name>
<organism evidence="2 3">
    <name type="scientific">Nocardioides ginsengisoli</name>
    <dbReference type="NCBI Taxonomy" id="363868"/>
    <lineage>
        <taxon>Bacteria</taxon>
        <taxon>Bacillati</taxon>
        <taxon>Actinomycetota</taxon>
        <taxon>Actinomycetes</taxon>
        <taxon>Propionibacteriales</taxon>
        <taxon>Nocardioidaceae</taxon>
        <taxon>Nocardioides</taxon>
    </lineage>
</organism>
<evidence type="ECO:0000256" key="1">
    <source>
        <dbReference type="SAM" id="SignalP"/>
    </source>
</evidence>
<accession>A0ABW3VT50</accession>
<reference evidence="3" key="1">
    <citation type="journal article" date="2019" name="Int. J. Syst. Evol. Microbiol.">
        <title>The Global Catalogue of Microorganisms (GCM) 10K type strain sequencing project: providing services to taxonomists for standard genome sequencing and annotation.</title>
        <authorList>
            <consortium name="The Broad Institute Genomics Platform"/>
            <consortium name="The Broad Institute Genome Sequencing Center for Infectious Disease"/>
            <person name="Wu L."/>
            <person name="Ma J."/>
        </authorList>
    </citation>
    <scope>NUCLEOTIDE SEQUENCE [LARGE SCALE GENOMIC DNA]</scope>
    <source>
        <strain evidence="3">CCUG 52478</strain>
    </source>
</reference>
<protein>
    <submittedName>
        <fullName evidence="2">ScyD/ScyE family protein</fullName>
    </submittedName>
</protein>
<dbReference type="InterPro" id="IPR048031">
    <property type="entry name" value="ScyD/ScyE-like"/>
</dbReference>
<dbReference type="Proteomes" id="UP001597229">
    <property type="component" value="Unassembled WGS sequence"/>
</dbReference>
<feature type="chain" id="PRO_5045497514" evidence="1">
    <location>
        <begin position="27"/>
        <end position="393"/>
    </location>
</feature>
<evidence type="ECO:0000313" key="3">
    <source>
        <dbReference type="Proteomes" id="UP001597229"/>
    </source>
</evidence>
<dbReference type="SUPFAM" id="SSF63829">
    <property type="entry name" value="Calcium-dependent phosphotriesterase"/>
    <property type="match status" value="1"/>
</dbReference>
<sequence length="393" mass="41732">MLKIPARIGIGVIAVALAAATAPARAGQTGGDAGARPQGHAPRTIVHLDGPRGIDALGHGRTLVTETNGDFSLVVERRHKPARKIHLGNLPTDFPPAISKGTHGWIYLLTGASGPPPSERGFASLRAAGRSSAMAPGTTLFRWRRGWPAPKPVVDIGKYQMHDPDPYDQEGFPTDSNPFGLVALRDGTVLVSDAAGNDLLRVWPHSRKVRTVARIKPRLVKVPPGLPDVPPEQGGPLPPAGTPILSEAVATSVTVGADGYWYLGELRGFPATPGKSQIWRIKPGTTNALCDPLHPRRGACKRYAQGFTSITDLAAGPKGIYALELSKKSWLDFELGVPGSTEGGLFLVRRPGTHPRVRELARGQLTLPGGVDVSNHVYLVGPLFGPGALMRLR</sequence>
<evidence type="ECO:0000313" key="2">
    <source>
        <dbReference type="EMBL" id="MFD1246175.1"/>
    </source>
</evidence>
<keyword evidence="3" id="KW-1185">Reference proteome</keyword>
<keyword evidence="1" id="KW-0732">Signal</keyword>
<gene>
    <name evidence="2" type="ORF">ACFQ3F_00100</name>
</gene>